<gene>
    <name evidence="1" type="ORF">WMG39_20685</name>
</gene>
<reference evidence="1 2" key="1">
    <citation type="journal article" date="2020" name="Harmful Algae">
        <title>Molecular and morphological characterization of a novel dihydroanatoxin-a producing Microcoleus species (cyanobacteria) from the Russian River, California, USA.</title>
        <authorList>
            <person name="Conklin K.Y."/>
            <person name="Stancheva R."/>
            <person name="Otten T.G."/>
            <person name="Fadness R."/>
            <person name="Boyer G.L."/>
            <person name="Read B."/>
            <person name="Zhang X."/>
            <person name="Sheath R.G."/>
        </authorList>
    </citation>
    <scope>NUCLEOTIDE SEQUENCE [LARGE SCALE GENOMIC DNA]</scope>
    <source>
        <strain evidence="1 2">PTRS2</strain>
    </source>
</reference>
<accession>A0ABU8YSC6</accession>
<dbReference type="Proteomes" id="UP001384579">
    <property type="component" value="Unassembled WGS sequence"/>
</dbReference>
<comment type="caution">
    <text evidence="1">The sequence shown here is derived from an EMBL/GenBank/DDBJ whole genome shotgun (WGS) entry which is preliminary data.</text>
</comment>
<keyword evidence="2" id="KW-1185">Reference proteome</keyword>
<organism evidence="1 2">
    <name type="scientific">Microcoleus anatoxicus PTRS2</name>
    <dbReference type="NCBI Taxonomy" id="2705321"/>
    <lineage>
        <taxon>Bacteria</taxon>
        <taxon>Bacillati</taxon>
        <taxon>Cyanobacteriota</taxon>
        <taxon>Cyanophyceae</taxon>
        <taxon>Oscillatoriophycideae</taxon>
        <taxon>Oscillatoriales</taxon>
        <taxon>Microcoleaceae</taxon>
        <taxon>Microcoleus</taxon>
        <taxon>Microcoleus anatoxicus</taxon>
    </lineage>
</organism>
<evidence type="ECO:0000313" key="2">
    <source>
        <dbReference type="Proteomes" id="UP001384579"/>
    </source>
</evidence>
<evidence type="ECO:0000313" key="1">
    <source>
        <dbReference type="EMBL" id="MEK0187247.1"/>
    </source>
</evidence>
<name>A0ABU8YSC6_9CYAN</name>
<proteinExistence type="predicted"/>
<dbReference type="RefSeq" id="WP_340525603.1">
    <property type="nucleotide sequence ID" value="NZ_JBBLXS010000325.1"/>
</dbReference>
<dbReference type="EMBL" id="JBBLXS010000325">
    <property type="protein sequence ID" value="MEK0187247.1"/>
    <property type="molecule type" value="Genomic_DNA"/>
</dbReference>
<sequence length="416" mass="45988">MEVIVRYWRYILSFLLAFLLGLILNAKYATSWEAEKPMKATNCNNFKIWTIAFIKWNNPIKEDIVELKPLNAARIIPGPGPKSFPARPYIITNASPGGLASAVYKGDDEKIPIALWVGNTVRVIPLVEKPLRLIARSDGGVWMITHQALLFHYDSKGALKHKVNLPGTDIVGVDGDAVWVMTDDKAWFVNANGDVRGSYPWKGFNRSVGSKQAVCQLVGDKIGRVQCLEPDGKKHFIHLSLSHIPGGRQVLFFSDDNILTGDPLGYFHYYSMGGIAADLIIENAGLTPSGDAFVSIRTPNDWAEVCLNKGMGRRVSLKYNTQLSHIPRSLSVVAVEGDRTLVYGFDRAVWYKGEQIEKKLAVNNNSDYGNDIFPHSWGVNRYDFVTANSSDGTIIISTSGPTGMAIIGMGWNPESK</sequence>
<protein>
    <submittedName>
        <fullName evidence="1">Uncharacterized protein</fullName>
    </submittedName>
</protein>